<protein>
    <recommendedName>
        <fullName evidence="1">Thioester reductase (TE) domain-containing protein</fullName>
    </recommendedName>
</protein>
<dbReference type="STRING" id="1032480.MLP_04670"/>
<dbReference type="KEGG" id="mph:MLP_04670"/>
<sequence length="375" mass="39250">MMMTTAFDRPQILLTGASGVLGSVIAAELGPVADLTCLTRRRSVTMPGVRTLTGDLSLPGLGLPERALADLASRTDVVLHCAALTAFTSEPGASDQVNRDGTHRILDLVAAAGADLLHMSTAFVDRGAEFATAASSATASSTASPAAASPATDELRVRSPEHYLRSKIAAEEAVAGSGLPHLIVRPSVVIGDSATGAISQFQGWHQMCAGMITGRLPFLPADGSASVDCVPVDLVARAVARLALAGVGREVADGSQWWLTAGPAATTIDATIDACMEIALDRGLAVDRPRTVSREMVERLVLPAFGQSAPPRLLKQMLEGMELMRLFGSQHCFPRRWPTELGDPGPDQATIESSVFASLDFLADTMALGRRSEVA</sequence>
<dbReference type="SUPFAM" id="SSF51735">
    <property type="entry name" value="NAD(P)-binding Rossmann-fold domains"/>
    <property type="match status" value="1"/>
</dbReference>
<dbReference type="Gene3D" id="3.40.50.720">
    <property type="entry name" value="NAD(P)-binding Rossmann-like Domain"/>
    <property type="match status" value="1"/>
</dbReference>
<reference evidence="2 3" key="1">
    <citation type="submission" date="2011-05" db="EMBL/GenBank/DDBJ databases">
        <title>Whole genome sequence of Microlunatus phosphovorus NM-1.</title>
        <authorList>
            <person name="Hosoyama A."/>
            <person name="Sasaki K."/>
            <person name="Harada T."/>
            <person name="Igarashi R."/>
            <person name="Kawakoshi A."/>
            <person name="Sasagawa M."/>
            <person name="Fukada J."/>
            <person name="Nakamura S."/>
            <person name="Katano Y."/>
            <person name="Hanada S."/>
            <person name="Kamagata Y."/>
            <person name="Nakamura N."/>
            <person name="Yamazaki S."/>
            <person name="Fujita N."/>
        </authorList>
    </citation>
    <scope>NUCLEOTIDE SEQUENCE [LARGE SCALE GENOMIC DNA]</scope>
    <source>
        <strain evidence="3">ATCC 700054 / DSM 10555 / JCM 9379 / NBRC 101784 / NCIMB 13414 / VKM Ac-1990 / NM-1</strain>
    </source>
</reference>
<accession>F5XJY5</accession>
<dbReference type="InterPro" id="IPR013120">
    <property type="entry name" value="FAR_NAD-bd"/>
</dbReference>
<dbReference type="PANTHER" id="PTHR11011">
    <property type="entry name" value="MALE STERILITY PROTEIN 2-RELATED"/>
    <property type="match status" value="1"/>
</dbReference>
<organism evidence="2 3">
    <name type="scientific">Microlunatus phosphovorus (strain ATCC 700054 / DSM 10555 / JCM 9379 / NBRC 101784 / NCIMB 13414 / VKM Ac-1990 / NM-1)</name>
    <dbReference type="NCBI Taxonomy" id="1032480"/>
    <lineage>
        <taxon>Bacteria</taxon>
        <taxon>Bacillati</taxon>
        <taxon>Actinomycetota</taxon>
        <taxon>Actinomycetes</taxon>
        <taxon>Propionibacteriales</taxon>
        <taxon>Propionibacteriaceae</taxon>
        <taxon>Microlunatus</taxon>
    </lineage>
</organism>
<dbReference type="AlphaFoldDB" id="F5XJY5"/>
<evidence type="ECO:0000313" key="2">
    <source>
        <dbReference type="EMBL" id="BAK33481.1"/>
    </source>
</evidence>
<evidence type="ECO:0000313" key="3">
    <source>
        <dbReference type="Proteomes" id="UP000007947"/>
    </source>
</evidence>
<dbReference type="eggNOG" id="COG3320">
    <property type="taxonomic scope" value="Bacteria"/>
</dbReference>
<dbReference type="PANTHER" id="PTHR11011:SF45">
    <property type="entry name" value="FATTY ACYL-COA REDUCTASE CG8306-RELATED"/>
    <property type="match status" value="1"/>
</dbReference>
<dbReference type="HOGENOM" id="CLU_042504_0_0_11"/>
<dbReference type="EMBL" id="AP012204">
    <property type="protein sequence ID" value="BAK33481.1"/>
    <property type="molecule type" value="Genomic_DNA"/>
</dbReference>
<name>F5XJY5_MICPN</name>
<dbReference type="Pfam" id="PF07993">
    <property type="entry name" value="NAD_binding_4"/>
    <property type="match status" value="1"/>
</dbReference>
<gene>
    <name evidence="2" type="ordered locus">MLP_04670</name>
</gene>
<dbReference type="GO" id="GO:0080019">
    <property type="term" value="F:alcohol-forming very long-chain fatty acyl-CoA reductase activity"/>
    <property type="evidence" value="ECO:0007669"/>
    <property type="project" value="InterPro"/>
</dbReference>
<dbReference type="InterPro" id="IPR036291">
    <property type="entry name" value="NAD(P)-bd_dom_sf"/>
</dbReference>
<feature type="domain" description="Thioester reductase (TE)" evidence="1">
    <location>
        <begin position="49"/>
        <end position="239"/>
    </location>
</feature>
<dbReference type="Proteomes" id="UP000007947">
    <property type="component" value="Chromosome"/>
</dbReference>
<dbReference type="OrthoDB" id="6286537at2"/>
<evidence type="ECO:0000259" key="1">
    <source>
        <dbReference type="Pfam" id="PF07993"/>
    </source>
</evidence>
<proteinExistence type="predicted"/>
<keyword evidence="3" id="KW-1185">Reference proteome</keyword>
<dbReference type="InterPro" id="IPR026055">
    <property type="entry name" value="FAR"/>
</dbReference>
<dbReference type="GO" id="GO:0035336">
    <property type="term" value="P:long-chain fatty-acyl-CoA metabolic process"/>
    <property type="evidence" value="ECO:0007669"/>
    <property type="project" value="TreeGrafter"/>
</dbReference>